<protein>
    <recommendedName>
        <fullName evidence="6">Oxidoreductase</fullName>
    </recommendedName>
</protein>
<comment type="caution">
    <text evidence="4">The sequence shown here is derived from an EMBL/GenBank/DDBJ whole genome shotgun (WGS) entry which is preliminary data.</text>
</comment>
<dbReference type="SUPFAM" id="SSF51735">
    <property type="entry name" value="NAD(P)-binding Rossmann-fold domains"/>
    <property type="match status" value="1"/>
</dbReference>
<reference evidence="4" key="2">
    <citation type="submission" date="2023-06" db="EMBL/GenBank/DDBJ databases">
        <authorList>
            <consortium name="Lawrence Berkeley National Laboratory"/>
            <person name="Haridas S."/>
            <person name="Hensen N."/>
            <person name="Bonometti L."/>
            <person name="Westerberg I."/>
            <person name="Brannstrom I.O."/>
            <person name="Guillou S."/>
            <person name="Cros-Aarteil S."/>
            <person name="Calhoun S."/>
            <person name="Kuo A."/>
            <person name="Mondo S."/>
            <person name="Pangilinan J."/>
            <person name="Riley R."/>
            <person name="Labutti K."/>
            <person name="Andreopoulos B."/>
            <person name="Lipzen A."/>
            <person name="Chen C."/>
            <person name="Yanf M."/>
            <person name="Daum C."/>
            <person name="Ng V."/>
            <person name="Clum A."/>
            <person name="Steindorff A."/>
            <person name="Ohm R."/>
            <person name="Martin F."/>
            <person name="Silar P."/>
            <person name="Natvig D."/>
            <person name="Lalanne C."/>
            <person name="Gautier V."/>
            <person name="Ament-Velasquez S.L."/>
            <person name="Kruys A."/>
            <person name="Hutchinson M.I."/>
            <person name="Powell A.J."/>
            <person name="Barry K."/>
            <person name="Miller A.N."/>
            <person name="Grigoriev I.V."/>
            <person name="Debuchy R."/>
            <person name="Gladieux P."/>
            <person name="Thoren M.H."/>
            <person name="Johannesson H."/>
        </authorList>
    </citation>
    <scope>NUCLEOTIDE SEQUENCE</scope>
    <source>
        <strain evidence="4">CBS 118394</strain>
    </source>
</reference>
<dbReference type="Pfam" id="PF00106">
    <property type="entry name" value="adh_short"/>
    <property type="match status" value="1"/>
</dbReference>
<keyword evidence="2" id="KW-0521">NADP</keyword>
<evidence type="ECO:0000313" key="4">
    <source>
        <dbReference type="EMBL" id="KAK3331527.1"/>
    </source>
</evidence>
<sequence>MAPPKLPFKTVWTQFFPPKPHFTDDNIPKDLTGKVYLVTGASSGMGKEVARVLYSRNARVYAACRNKDKALSVIEDIKKTAPKSAGQLNFLHLDLADLATVKSCATNFLNLESKLHILFNNAGVMTGQATPAPETAQGHELALGVNCVGTFLLTKLLTPVILETAKIEPPNTVRVIWLSSFGLLQYSPEDHGIDMTNLDFHVPKPGIDRYGISKCGAWLLGVEFARRYKADGVVSVPINPGNVLTDLARDAPLWLKLVGHAVVYKVMFGVYTQLYAAFSPDVAVDKPDLTKEWVIPWGRFGPLRPDLPKAVLPETEGGNGNAQQFWQWNEEQVKDFL</sequence>
<evidence type="ECO:0000256" key="1">
    <source>
        <dbReference type="ARBA" id="ARBA00006484"/>
    </source>
</evidence>
<proteinExistence type="inferred from homology"/>
<evidence type="ECO:0000313" key="5">
    <source>
        <dbReference type="Proteomes" id="UP001283341"/>
    </source>
</evidence>
<dbReference type="PRINTS" id="PR00081">
    <property type="entry name" value="GDHRDH"/>
</dbReference>
<organism evidence="4 5">
    <name type="scientific">Apodospora peruviana</name>
    <dbReference type="NCBI Taxonomy" id="516989"/>
    <lineage>
        <taxon>Eukaryota</taxon>
        <taxon>Fungi</taxon>
        <taxon>Dikarya</taxon>
        <taxon>Ascomycota</taxon>
        <taxon>Pezizomycotina</taxon>
        <taxon>Sordariomycetes</taxon>
        <taxon>Sordariomycetidae</taxon>
        <taxon>Sordariales</taxon>
        <taxon>Lasiosphaeriaceae</taxon>
        <taxon>Apodospora</taxon>
    </lineage>
</organism>
<keyword evidence="5" id="KW-1185">Reference proteome</keyword>
<evidence type="ECO:0000256" key="3">
    <source>
        <dbReference type="ARBA" id="ARBA00023002"/>
    </source>
</evidence>
<dbReference type="EMBL" id="JAUEDM010000001">
    <property type="protein sequence ID" value="KAK3331527.1"/>
    <property type="molecule type" value="Genomic_DNA"/>
</dbReference>
<dbReference type="AlphaFoldDB" id="A0AAE0IV35"/>
<dbReference type="InterPro" id="IPR002347">
    <property type="entry name" value="SDR_fam"/>
</dbReference>
<evidence type="ECO:0000256" key="2">
    <source>
        <dbReference type="ARBA" id="ARBA00022857"/>
    </source>
</evidence>
<dbReference type="GO" id="GO:0016491">
    <property type="term" value="F:oxidoreductase activity"/>
    <property type="evidence" value="ECO:0007669"/>
    <property type="project" value="UniProtKB-KW"/>
</dbReference>
<dbReference type="PANTHER" id="PTHR24320:SF236">
    <property type="entry name" value="SHORT-CHAIN DEHYDROGENASE-RELATED"/>
    <property type="match status" value="1"/>
</dbReference>
<dbReference type="Proteomes" id="UP001283341">
    <property type="component" value="Unassembled WGS sequence"/>
</dbReference>
<dbReference type="Gene3D" id="3.40.50.720">
    <property type="entry name" value="NAD(P)-binding Rossmann-like Domain"/>
    <property type="match status" value="1"/>
</dbReference>
<keyword evidence="3" id="KW-0560">Oxidoreductase</keyword>
<reference evidence="4" key="1">
    <citation type="journal article" date="2023" name="Mol. Phylogenet. Evol.">
        <title>Genome-scale phylogeny and comparative genomics of the fungal order Sordariales.</title>
        <authorList>
            <person name="Hensen N."/>
            <person name="Bonometti L."/>
            <person name="Westerberg I."/>
            <person name="Brannstrom I.O."/>
            <person name="Guillou S."/>
            <person name="Cros-Aarteil S."/>
            <person name="Calhoun S."/>
            <person name="Haridas S."/>
            <person name="Kuo A."/>
            <person name="Mondo S."/>
            <person name="Pangilinan J."/>
            <person name="Riley R."/>
            <person name="LaButti K."/>
            <person name="Andreopoulos B."/>
            <person name="Lipzen A."/>
            <person name="Chen C."/>
            <person name="Yan M."/>
            <person name="Daum C."/>
            <person name="Ng V."/>
            <person name="Clum A."/>
            <person name="Steindorff A."/>
            <person name="Ohm R.A."/>
            <person name="Martin F."/>
            <person name="Silar P."/>
            <person name="Natvig D.O."/>
            <person name="Lalanne C."/>
            <person name="Gautier V."/>
            <person name="Ament-Velasquez S.L."/>
            <person name="Kruys A."/>
            <person name="Hutchinson M.I."/>
            <person name="Powell A.J."/>
            <person name="Barry K."/>
            <person name="Miller A.N."/>
            <person name="Grigoriev I.V."/>
            <person name="Debuchy R."/>
            <person name="Gladieux P."/>
            <person name="Hiltunen Thoren M."/>
            <person name="Johannesson H."/>
        </authorList>
    </citation>
    <scope>NUCLEOTIDE SEQUENCE</scope>
    <source>
        <strain evidence="4">CBS 118394</strain>
    </source>
</reference>
<dbReference type="PANTHER" id="PTHR24320">
    <property type="entry name" value="RETINOL DEHYDROGENASE"/>
    <property type="match status" value="1"/>
</dbReference>
<evidence type="ECO:0008006" key="6">
    <source>
        <dbReference type="Google" id="ProtNLM"/>
    </source>
</evidence>
<name>A0AAE0IV35_9PEZI</name>
<comment type="similarity">
    <text evidence="1">Belongs to the short-chain dehydrogenases/reductases (SDR) family.</text>
</comment>
<accession>A0AAE0IV35</accession>
<dbReference type="InterPro" id="IPR036291">
    <property type="entry name" value="NAD(P)-bd_dom_sf"/>
</dbReference>
<gene>
    <name evidence="4" type="ORF">B0H66DRAFT_546740</name>
</gene>